<evidence type="ECO:0000256" key="2">
    <source>
        <dbReference type="ARBA" id="ARBA00022771"/>
    </source>
</evidence>
<evidence type="ECO:0000256" key="4">
    <source>
        <dbReference type="ARBA" id="ARBA00023125"/>
    </source>
</evidence>
<feature type="domain" description="THAP-type" evidence="6">
    <location>
        <begin position="1"/>
        <end position="88"/>
    </location>
</feature>
<evidence type="ECO:0000256" key="1">
    <source>
        <dbReference type="ARBA" id="ARBA00022723"/>
    </source>
</evidence>
<dbReference type="InterPro" id="IPR006612">
    <property type="entry name" value="THAP_Znf"/>
</dbReference>
<dbReference type="EMBL" id="JAPWTJ010002897">
    <property type="protein sequence ID" value="KAJ8964107.1"/>
    <property type="molecule type" value="Genomic_DNA"/>
</dbReference>
<keyword evidence="4 5" id="KW-0238">DNA-binding</keyword>
<keyword evidence="2 5" id="KW-0863">Zinc-finger</keyword>
<evidence type="ECO:0000313" key="7">
    <source>
        <dbReference type="EMBL" id="KAJ8964107.1"/>
    </source>
</evidence>
<sequence>MTVTCIVVGCGSRGGRDQVSFFCVPDVVNSKYYPHLNDLSRNRRQRWITAIRRNDITPSILRNQRVCSKHFITGKPSKLEDVDSPDWAPSQNMGHISLAISKRKSDMDRKLRVDKRRKLAEERQKNEMKIHTEVHQFAEELAEERDTGFASQTDLTMEMLTLKHQQLEFAAEKISTLERKLKNSPLGLMDDPTNDGK</sequence>
<evidence type="ECO:0000256" key="5">
    <source>
        <dbReference type="PROSITE-ProRule" id="PRU00309"/>
    </source>
</evidence>
<proteinExistence type="predicted"/>
<keyword evidence="8" id="KW-1185">Reference proteome</keyword>
<reference evidence="7" key="1">
    <citation type="journal article" date="2023" name="Insect Mol. Biol.">
        <title>Genome sequencing provides insights into the evolution of gene families encoding plant cell wall-degrading enzymes in longhorned beetles.</title>
        <authorList>
            <person name="Shin N.R."/>
            <person name="Okamura Y."/>
            <person name="Kirsch R."/>
            <person name="Pauchet Y."/>
        </authorList>
    </citation>
    <scope>NUCLEOTIDE SEQUENCE</scope>
    <source>
        <strain evidence="7">MMC_N1</strain>
    </source>
</reference>
<evidence type="ECO:0000256" key="3">
    <source>
        <dbReference type="ARBA" id="ARBA00022833"/>
    </source>
</evidence>
<keyword evidence="1" id="KW-0479">Metal-binding</keyword>
<dbReference type="SMART" id="SM00980">
    <property type="entry name" value="THAP"/>
    <property type="match status" value="1"/>
</dbReference>
<name>A0ABQ9ISG6_9CUCU</name>
<organism evidence="7 8">
    <name type="scientific">Molorchus minor</name>
    <dbReference type="NCBI Taxonomy" id="1323400"/>
    <lineage>
        <taxon>Eukaryota</taxon>
        <taxon>Metazoa</taxon>
        <taxon>Ecdysozoa</taxon>
        <taxon>Arthropoda</taxon>
        <taxon>Hexapoda</taxon>
        <taxon>Insecta</taxon>
        <taxon>Pterygota</taxon>
        <taxon>Neoptera</taxon>
        <taxon>Endopterygota</taxon>
        <taxon>Coleoptera</taxon>
        <taxon>Polyphaga</taxon>
        <taxon>Cucujiformia</taxon>
        <taxon>Chrysomeloidea</taxon>
        <taxon>Cerambycidae</taxon>
        <taxon>Lamiinae</taxon>
        <taxon>Monochamini</taxon>
        <taxon>Molorchus</taxon>
    </lineage>
</organism>
<protein>
    <recommendedName>
        <fullName evidence="6">THAP-type domain-containing protein</fullName>
    </recommendedName>
</protein>
<evidence type="ECO:0000313" key="8">
    <source>
        <dbReference type="Proteomes" id="UP001162164"/>
    </source>
</evidence>
<comment type="caution">
    <text evidence="7">The sequence shown here is derived from an EMBL/GenBank/DDBJ whole genome shotgun (WGS) entry which is preliminary data.</text>
</comment>
<accession>A0ABQ9ISG6</accession>
<dbReference type="Proteomes" id="UP001162164">
    <property type="component" value="Unassembled WGS sequence"/>
</dbReference>
<evidence type="ECO:0000259" key="6">
    <source>
        <dbReference type="PROSITE" id="PS50950"/>
    </source>
</evidence>
<dbReference type="Pfam" id="PF05485">
    <property type="entry name" value="THAP"/>
    <property type="match status" value="1"/>
</dbReference>
<keyword evidence="3" id="KW-0862">Zinc</keyword>
<dbReference type="PROSITE" id="PS50950">
    <property type="entry name" value="ZF_THAP"/>
    <property type="match status" value="1"/>
</dbReference>
<gene>
    <name evidence="7" type="ORF">NQ317_010888</name>
</gene>
<dbReference type="SUPFAM" id="SSF57716">
    <property type="entry name" value="Glucocorticoid receptor-like (DNA-binding domain)"/>
    <property type="match status" value="1"/>
</dbReference>